<evidence type="ECO:0000313" key="1">
    <source>
        <dbReference type="EMBL" id="MBB6570798.1"/>
    </source>
</evidence>
<dbReference type="Proteomes" id="UP000553957">
    <property type="component" value="Unassembled WGS sequence"/>
</dbReference>
<comment type="caution">
    <text evidence="1">The sequence shown here is derived from an EMBL/GenBank/DDBJ whole genome shotgun (WGS) entry which is preliminary data.</text>
</comment>
<gene>
    <name evidence="1" type="ORF">HNR71_006435</name>
</gene>
<dbReference type="AlphaFoldDB" id="A0A841SFR1"/>
<protein>
    <submittedName>
        <fullName evidence="1">Uncharacterized protein</fullName>
    </submittedName>
</protein>
<reference evidence="1 2" key="1">
    <citation type="submission" date="2020-08" db="EMBL/GenBank/DDBJ databases">
        <title>Sequencing the genomes of 1000 actinobacteria strains.</title>
        <authorList>
            <person name="Klenk H.-P."/>
        </authorList>
    </citation>
    <scope>NUCLEOTIDE SEQUENCE [LARGE SCALE GENOMIC DNA]</scope>
    <source>
        <strain evidence="1 2">DSM 15626</strain>
    </source>
</reference>
<dbReference type="RefSeq" id="WP_184999641.1">
    <property type="nucleotide sequence ID" value="NZ_BAAAGT010000005.1"/>
</dbReference>
<organism evidence="1 2">
    <name type="scientific">Kribbella sandramycini</name>
    <dbReference type="NCBI Taxonomy" id="60450"/>
    <lineage>
        <taxon>Bacteria</taxon>
        <taxon>Bacillati</taxon>
        <taxon>Actinomycetota</taxon>
        <taxon>Actinomycetes</taxon>
        <taxon>Propionibacteriales</taxon>
        <taxon>Kribbellaceae</taxon>
        <taxon>Kribbella</taxon>
    </lineage>
</organism>
<proteinExistence type="predicted"/>
<dbReference type="EMBL" id="JACHKF010000001">
    <property type="protein sequence ID" value="MBB6570798.1"/>
    <property type="molecule type" value="Genomic_DNA"/>
</dbReference>
<evidence type="ECO:0000313" key="2">
    <source>
        <dbReference type="Proteomes" id="UP000553957"/>
    </source>
</evidence>
<name>A0A841SFR1_9ACTN</name>
<sequence>MVVDRDAVVRRNAFRDKVLMMDRTDWTQEQWVQDAFDVMADPDGSPIALMNRHVQALLTEIVSLRAQLEPGDAAQAKN</sequence>
<accession>A0A841SFR1</accession>